<evidence type="ECO:0008006" key="3">
    <source>
        <dbReference type="Google" id="ProtNLM"/>
    </source>
</evidence>
<proteinExistence type="predicted"/>
<organism evidence="1 2">
    <name type="scientific">Candidatus Kaiserbacteria bacterium RIFCSPHIGHO2_02_FULL_49_34</name>
    <dbReference type="NCBI Taxonomy" id="1798491"/>
    <lineage>
        <taxon>Bacteria</taxon>
        <taxon>Candidatus Kaiseribacteriota</taxon>
    </lineage>
</organism>
<dbReference type="AlphaFoldDB" id="A0A1F6DIJ7"/>
<accession>A0A1F6DIJ7</accession>
<dbReference type="STRING" id="1798491.A3C87_01660"/>
<name>A0A1F6DIJ7_9BACT</name>
<protein>
    <recommendedName>
        <fullName evidence="3">ABC transporter substrate-binding protein</fullName>
    </recommendedName>
</protein>
<dbReference type="EMBL" id="MFLE01000024">
    <property type="protein sequence ID" value="OGG61238.1"/>
    <property type="molecule type" value="Genomic_DNA"/>
</dbReference>
<comment type="caution">
    <text evidence="1">The sequence shown here is derived from an EMBL/GenBank/DDBJ whole genome shotgun (WGS) entry which is preliminary data.</text>
</comment>
<sequence>MALLVGFGVVALLGLVVFSTYKGSDTAEQDMLASGITIWGTLPADAFTKTIYDVTRTDPRFQSVSYLQKNPATVDRELLEAIADGVSPDLLVISNETLYQFMPRLYAIPYASFSKRTFLDTYIDGAEVFMKTDGIYGIPFIVDPLVLYWNRDLFATVNLTQPPTTYEDLLRTYIERLRILENNTITQATIALGEHNNVTNAKQIFALFAIQSGSDMVREENNQFRVTFAEQVEGSSAIPGVAAAQFYTAFADPQSVYYTWNRTLPDDISLFSANGLAMRIGFGSEFATIRDRNPNLNFDIAPIPQNASASVRRGYGTYYAFAVPQHAKNPAGSLFVAQTLASAGAVETIATQLGVAPAARSALAAVPENPIDSVRYSAAIIARTWLDPKPTESNAVFRDMIESITAGRAQAGSAVNNAVQRIRNLF</sequence>
<dbReference type="Gene3D" id="3.40.190.10">
    <property type="entry name" value="Periplasmic binding protein-like II"/>
    <property type="match status" value="1"/>
</dbReference>
<evidence type="ECO:0000313" key="1">
    <source>
        <dbReference type="EMBL" id="OGG61238.1"/>
    </source>
</evidence>
<gene>
    <name evidence="1" type="ORF">A3C87_01660</name>
</gene>
<dbReference type="Proteomes" id="UP000176511">
    <property type="component" value="Unassembled WGS sequence"/>
</dbReference>
<dbReference type="PANTHER" id="PTHR43649">
    <property type="entry name" value="ARABINOSE-BINDING PROTEIN-RELATED"/>
    <property type="match status" value="1"/>
</dbReference>
<dbReference type="PANTHER" id="PTHR43649:SF12">
    <property type="entry name" value="DIACETYLCHITOBIOSE BINDING PROTEIN DASA"/>
    <property type="match status" value="1"/>
</dbReference>
<reference evidence="1 2" key="1">
    <citation type="journal article" date="2016" name="Nat. Commun.">
        <title>Thousands of microbial genomes shed light on interconnected biogeochemical processes in an aquifer system.</title>
        <authorList>
            <person name="Anantharaman K."/>
            <person name="Brown C.T."/>
            <person name="Hug L.A."/>
            <person name="Sharon I."/>
            <person name="Castelle C.J."/>
            <person name="Probst A.J."/>
            <person name="Thomas B.C."/>
            <person name="Singh A."/>
            <person name="Wilkins M.J."/>
            <person name="Karaoz U."/>
            <person name="Brodie E.L."/>
            <person name="Williams K.H."/>
            <person name="Hubbard S.S."/>
            <person name="Banfield J.F."/>
        </authorList>
    </citation>
    <scope>NUCLEOTIDE SEQUENCE [LARGE SCALE GENOMIC DNA]</scope>
</reference>
<dbReference type="SUPFAM" id="SSF53850">
    <property type="entry name" value="Periplasmic binding protein-like II"/>
    <property type="match status" value="1"/>
</dbReference>
<dbReference type="InterPro" id="IPR050490">
    <property type="entry name" value="Bact_solute-bd_prot1"/>
</dbReference>
<evidence type="ECO:0000313" key="2">
    <source>
        <dbReference type="Proteomes" id="UP000176511"/>
    </source>
</evidence>